<dbReference type="SMART" id="SM00933">
    <property type="entry name" value="NurA"/>
    <property type="match status" value="1"/>
</dbReference>
<proteinExistence type="predicted"/>
<evidence type="ECO:0000313" key="3">
    <source>
        <dbReference type="Proteomes" id="UP000198405"/>
    </source>
</evidence>
<evidence type="ECO:0000313" key="2">
    <source>
        <dbReference type="EMBL" id="SNR77668.1"/>
    </source>
</evidence>
<dbReference type="RefSeq" id="WP_089323054.1">
    <property type="nucleotide sequence ID" value="NZ_FZOB01000006.1"/>
</dbReference>
<dbReference type="Pfam" id="PF09376">
    <property type="entry name" value="NurA"/>
    <property type="match status" value="1"/>
</dbReference>
<dbReference type="AlphaFoldDB" id="A0A238Z3U7"/>
<dbReference type="Proteomes" id="UP000198405">
    <property type="component" value="Unassembled WGS sequence"/>
</dbReference>
<organism evidence="2 3">
    <name type="scientific">Desulfurobacterium atlanticum</name>
    <dbReference type="NCBI Taxonomy" id="240169"/>
    <lineage>
        <taxon>Bacteria</taxon>
        <taxon>Pseudomonadati</taxon>
        <taxon>Aquificota</taxon>
        <taxon>Aquificia</taxon>
        <taxon>Desulfurobacteriales</taxon>
        <taxon>Desulfurobacteriaceae</taxon>
        <taxon>Desulfurobacterium</taxon>
    </lineage>
</organism>
<reference evidence="3" key="1">
    <citation type="submission" date="2017-06" db="EMBL/GenBank/DDBJ databases">
        <authorList>
            <person name="Varghese N."/>
            <person name="Submissions S."/>
        </authorList>
    </citation>
    <scope>NUCLEOTIDE SEQUENCE [LARGE SCALE GENOMIC DNA]</scope>
    <source>
        <strain evidence="3">DSM 15668</strain>
    </source>
</reference>
<gene>
    <name evidence="2" type="ORF">SAMN06265340_10619</name>
</gene>
<feature type="domain" description="NurA" evidence="1">
    <location>
        <begin position="47"/>
        <end position="330"/>
    </location>
</feature>
<evidence type="ECO:0000259" key="1">
    <source>
        <dbReference type="SMART" id="SM00933"/>
    </source>
</evidence>
<dbReference type="InterPro" id="IPR018977">
    <property type="entry name" value="NurA_domain"/>
</dbReference>
<sequence>MSIKAKLIEKAVSKSTSHLTYRKDDIFYLEEAVKNLWNNYLPKNKVVSIGAVDGSLNKKDFLGFILYAVGAVSVFFDKNGKESNDWENYNVDVGTLKPQEYSETRLRIYMGILEIKELIKIGKERKPEILLLDGSLVGDIIRPVVFSSYLEKDLRKKVEDELFPELIEIFSENEINSKQLENKIIEKFPKEFFPLIAGYLEYLEYLLSLEKLMKNYFEKLVAISKRSSSRIYKFDSIMPDIFIFQHFNLPPGYSEPVEKQITPEVKYSFPKIFEESFRDYRIKIFYVKFENFVYKIETAIDPECVMDYLTHTIVNGYPYPLKSAHDKVKIGKSDMDILSNILFINKPTGREGVDTY</sequence>
<dbReference type="OrthoDB" id="9947at2"/>
<dbReference type="EMBL" id="FZOB01000006">
    <property type="protein sequence ID" value="SNR77668.1"/>
    <property type="molecule type" value="Genomic_DNA"/>
</dbReference>
<keyword evidence="3" id="KW-1185">Reference proteome</keyword>
<accession>A0A238Z3U7</accession>
<name>A0A238Z3U7_9BACT</name>
<protein>
    <submittedName>
        <fullName evidence="2">NurA 5'-3' nuclease</fullName>
    </submittedName>
</protein>